<sequence length="237" mass="26557">MATAVVSRPEWLTARLSLLAKEKELSKARDAVAAARRTLPMVEVTKPYTLHTLSGAPASLPDLFAGRRQLIVYHYMFNPAQEAGCSSCSVVADNIGHLAHLNSRDTTLVLVSRAPGEKIAAFKERMGWTVPWFSSFETEFNYDFDVSLDDDVKPLSYNYMSEEATKERLGTGQDLPGVSVFLMRDGKVFHTYSGYGRQVEMLVGTYHYLDLTPLGRQEEGMEMGINGFTWHDKYENA</sequence>
<dbReference type="Proteomes" id="UP000250140">
    <property type="component" value="Unassembled WGS sequence"/>
</dbReference>
<accession>A0A8E2EUI5</accession>
<evidence type="ECO:0000313" key="1">
    <source>
        <dbReference type="EMBL" id="OCL05152.1"/>
    </source>
</evidence>
<keyword evidence="2" id="KW-1185">Reference proteome</keyword>
<dbReference type="EMBL" id="KV750361">
    <property type="protein sequence ID" value="OCL05152.1"/>
    <property type="molecule type" value="Genomic_DNA"/>
</dbReference>
<gene>
    <name evidence="1" type="ORF">AOQ84DRAFT_441634</name>
</gene>
<dbReference type="InterPro" id="IPR010296">
    <property type="entry name" value="DUF899_thioredox"/>
</dbReference>
<dbReference type="AlphaFoldDB" id="A0A8E2EUI5"/>
<evidence type="ECO:0000313" key="2">
    <source>
        <dbReference type="Proteomes" id="UP000250140"/>
    </source>
</evidence>
<protein>
    <submittedName>
        <fullName evidence="1">DUF899-domain-containing protein</fullName>
    </submittedName>
</protein>
<dbReference type="InterPro" id="IPR036249">
    <property type="entry name" value="Thioredoxin-like_sf"/>
</dbReference>
<organism evidence="1 2">
    <name type="scientific">Glonium stellatum</name>
    <dbReference type="NCBI Taxonomy" id="574774"/>
    <lineage>
        <taxon>Eukaryota</taxon>
        <taxon>Fungi</taxon>
        <taxon>Dikarya</taxon>
        <taxon>Ascomycota</taxon>
        <taxon>Pezizomycotina</taxon>
        <taxon>Dothideomycetes</taxon>
        <taxon>Pleosporomycetidae</taxon>
        <taxon>Gloniales</taxon>
        <taxon>Gloniaceae</taxon>
        <taxon>Glonium</taxon>
    </lineage>
</organism>
<dbReference type="SUPFAM" id="SSF52833">
    <property type="entry name" value="Thioredoxin-like"/>
    <property type="match status" value="1"/>
</dbReference>
<dbReference type="Pfam" id="PF05988">
    <property type="entry name" value="DUF899"/>
    <property type="match status" value="1"/>
</dbReference>
<name>A0A8E2EUI5_9PEZI</name>
<dbReference type="Gene3D" id="3.40.30.10">
    <property type="entry name" value="Glutaredoxin"/>
    <property type="match status" value="1"/>
</dbReference>
<dbReference type="OrthoDB" id="3503208at2759"/>
<reference evidence="1 2" key="1">
    <citation type="journal article" date="2016" name="Nat. Commun.">
        <title>Ectomycorrhizal ecology is imprinted in the genome of the dominant symbiotic fungus Cenococcum geophilum.</title>
        <authorList>
            <consortium name="DOE Joint Genome Institute"/>
            <person name="Peter M."/>
            <person name="Kohler A."/>
            <person name="Ohm R.A."/>
            <person name="Kuo A."/>
            <person name="Krutzmann J."/>
            <person name="Morin E."/>
            <person name="Arend M."/>
            <person name="Barry K.W."/>
            <person name="Binder M."/>
            <person name="Choi C."/>
            <person name="Clum A."/>
            <person name="Copeland A."/>
            <person name="Grisel N."/>
            <person name="Haridas S."/>
            <person name="Kipfer T."/>
            <person name="LaButti K."/>
            <person name="Lindquist E."/>
            <person name="Lipzen A."/>
            <person name="Maire R."/>
            <person name="Meier B."/>
            <person name="Mihaltcheva S."/>
            <person name="Molinier V."/>
            <person name="Murat C."/>
            <person name="Poggeler S."/>
            <person name="Quandt C.A."/>
            <person name="Sperisen C."/>
            <person name="Tritt A."/>
            <person name="Tisserant E."/>
            <person name="Crous P.W."/>
            <person name="Henrissat B."/>
            <person name="Nehls U."/>
            <person name="Egli S."/>
            <person name="Spatafora J.W."/>
            <person name="Grigoriev I.V."/>
            <person name="Martin F.M."/>
        </authorList>
    </citation>
    <scope>NUCLEOTIDE SEQUENCE [LARGE SCALE GENOMIC DNA]</scope>
    <source>
        <strain evidence="1 2">CBS 207.34</strain>
    </source>
</reference>
<proteinExistence type="predicted"/>